<feature type="compositionally biased region" description="Basic and acidic residues" evidence="2">
    <location>
        <begin position="15"/>
        <end position="37"/>
    </location>
</feature>
<evidence type="ECO:0000256" key="1">
    <source>
        <dbReference type="SAM" id="Coils"/>
    </source>
</evidence>
<evidence type="ECO:0000313" key="3">
    <source>
        <dbReference type="EMBL" id="KAL2641284.1"/>
    </source>
</evidence>
<name>A0ABD1Z316_9MARC</name>
<keyword evidence="4" id="KW-1185">Reference proteome</keyword>
<comment type="caution">
    <text evidence="3">The sequence shown here is derived from an EMBL/GenBank/DDBJ whole genome shotgun (WGS) entry which is preliminary data.</text>
</comment>
<keyword evidence="1" id="KW-0175">Coiled coil</keyword>
<dbReference type="Proteomes" id="UP001605036">
    <property type="component" value="Unassembled WGS sequence"/>
</dbReference>
<feature type="region of interest" description="Disordered" evidence="2">
    <location>
        <begin position="1"/>
        <end position="93"/>
    </location>
</feature>
<evidence type="ECO:0000256" key="2">
    <source>
        <dbReference type="SAM" id="MobiDB-lite"/>
    </source>
</evidence>
<gene>
    <name evidence="3" type="ORF">R1flu_008871</name>
</gene>
<feature type="coiled-coil region" evidence="1">
    <location>
        <begin position="111"/>
        <end position="155"/>
    </location>
</feature>
<dbReference type="EMBL" id="JBHFFA010000002">
    <property type="protein sequence ID" value="KAL2641284.1"/>
    <property type="molecule type" value="Genomic_DNA"/>
</dbReference>
<dbReference type="AlphaFoldDB" id="A0ABD1Z316"/>
<proteinExistence type="predicted"/>
<accession>A0ABD1Z316</accession>
<feature type="compositionally biased region" description="Polar residues" evidence="2">
    <location>
        <begin position="64"/>
        <end position="73"/>
    </location>
</feature>
<protein>
    <submittedName>
        <fullName evidence="3">Uncharacterized protein</fullName>
    </submittedName>
</protein>
<evidence type="ECO:0000313" key="4">
    <source>
        <dbReference type="Proteomes" id="UP001605036"/>
    </source>
</evidence>
<sequence>MPFGDAPVDPSPVVDKGKAKVDEWPKKPDQKNLDKQDAAQMRRAWRENIEANRPGGRALAGSEPGQSSRTGSDQGHGQGGMDSPCPPRPPTQVEEVAGHVKGFVDQMFHDFKIANQVRDGLQKRLEDAKKRLKDMEALHAKIGMLEREKKEMAERCNSLDDPTYTNC</sequence>
<organism evidence="3 4">
    <name type="scientific">Riccia fluitans</name>
    <dbReference type="NCBI Taxonomy" id="41844"/>
    <lineage>
        <taxon>Eukaryota</taxon>
        <taxon>Viridiplantae</taxon>
        <taxon>Streptophyta</taxon>
        <taxon>Embryophyta</taxon>
        <taxon>Marchantiophyta</taxon>
        <taxon>Marchantiopsida</taxon>
        <taxon>Marchantiidae</taxon>
        <taxon>Marchantiales</taxon>
        <taxon>Ricciaceae</taxon>
        <taxon>Riccia</taxon>
    </lineage>
</organism>
<reference evidence="3 4" key="1">
    <citation type="submission" date="2024-09" db="EMBL/GenBank/DDBJ databases">
        <title>Chromosome-scale assembly of Riccia fluitans.</title>
        <authorList>
            <person name="Paukszto L."/>
            <person name="Sawicki J."/>
            <person name="Karawczyk K."/>
            <person name="Piernik-Szablinska J."/>
            <person name="Szczecinska M."/>
            <person name="Mazdziarz M."/>
        </authorList>
    </citation>
    <scope>NUCLEOTIDE SEQUENCE [LARGE SCALE GENOMIC DNA]</scope>
    <source>
        <strain evidence="3">Rf_01</strain>
        <tissue evidence="3">Aerial parts of the thallus</tissue>
    </source>
</reference>